<protein>
    <submittedName>
        <fullName evidence="4">Uncharacterized protein isoform X1</fullName>
    </submittedName>
</protein>
<dbReference type="KEGG" id="fas:105272304"/>
<feature type="region of interest" description="Disordered" evidence="1">
    <location>
        <begin position="56"/>
        <end position="80"/>
    </location>
</feature>
<dbReference type="OrthoDB" id="7683074at2759"/>
<reference evidence="2" key="1">
    <citation type="submission" date="2015-01" db="EMBL/GenBank/DDBJ databases">
        <title>Transcriptome Assembly of Fopius arisanus.</title>
        <authorList>
            <person name="Geib S."/>
        </authorList>
    </citation>
    <scope>NUCLEOTIDE SEQUENCE</scope>
</reference>
<gene>
    <name evidence="4" type="primary">LOC105272304</name>
    <name evidence="2" type="ORF">g.44451</name>
</gene>
<evidence type="ECO:0000313" key="4">
    <source>
        <dbReference type="RefSeq" id="XP_011312676.1"/>
    </source>
</evidence>
<accession>A0A9R1UA20</accession>
<evidence type="ECO:0000313" key="2">
    <source>
        <dbReference type="EMBL" id="JAG81426.1"/>
    </source>
</evidence>
<dbReference type="AlphaFoldDB" id="A0A0C9R5T4"/>
<dbReference type="RefSeq" id="XP_011312676.1">
    <property type="nucleotide sequence ID" value="XM_011314374.1"/>
</dbReference>
<name>A0A0C9R5T4_9HYME</name>
<keyword evidence="3" id="KW-1185">Reference proteome</keyword>
<evidence type="ECO:0000313" key="3">
    <source>
        <dbReference type="Proteomes" id="UP000694866"/>
    </source>
</evidence>
<dbReference type="Proteomes" id="UP000694866">
    <property type="component" value="Unplaced"/>
</dbReference>
<proteinExistence type="predicted"/>
<organism evidence="2">
    <name type="scientific">Fopius arisanus</name>
    <dbReference type="NCBI Taxonomy" id="64838"/>
    <lineage>
        <taxon>Eukaryota</taxon>
        <taxon>Metazoa</taxon>
        <taxon>Ecdysozoa</taxon>
        <taxon>Arthropoda</taxon>
        <taxon>Hexapoda</taxon>
        <taxon>Insecta</taxon>
        <taxon>Pterygota</taxon>
        <taxon>Neoptera</taxon>
        <taxon>Endopterygota</taxon>
        <taxon>Hymenoptera</taxon>
        <taxon>Apocrita</taxon>
        <taxon>Ichneumonoidea</taxon>
        <taxon>Braconidae</taxon>
        <taxon>Opiinae</taxon>
        <taxon>Fopius</taxon>
    </lineage>
</organism>
<sequence>MWRVSKKVVVDFLTYLGGCIRASSDLNDLDNVSDAFEIEDVQVHVQPQIFRIPVEEPESQQQQCEPLQHRPDAPGIRRRSPPELVIKVRQAIEEMVVLQEKTCQNPSGDHVHLPPVSHQPVNICEFAIDWR</sequence>
<dbReference type="GeneID" id="105272304"/>
<dbReference type="EMBL" id="GBYB01011659">
    <property type="protein sequence ID" value="JAG81426.1"/>
    <property type="molecule type" value="Transcribed_RNA"/>
</dbReference>
<reference evidence="4" key="2">
    <citation type="submission" date="2025-04" db="UniProtKB">
        <authorList>
            <consortium name="RefSeq"/>
        </authorList>
    </citation>
    <scope>IDENTIFICATION</scope>
    <source>
        <strain evidence="4">USDA-PBARC FA_bdor</strain>
        <tissue evidence="4">Whole organism</tissue>
    </source>
</reference>
<accession>A0A0C9R5T4</accession>
<evidence type="ECO:0000256" key="1">
    <source>
        <dbReference type="SAM" id="MobiDB-lite"/>
    </source>
</evidence>